<dbReference type="EMBL" id="BGZK01002606">
    <property type="protein sequence ID" value="GBP95268.1"/>
    <property type="molecule type" value="Genomic_DNA"/>
</dbReference>
<accession>A0A4C2A5A8</accession>
<proteinExistence type="predicted"/>
<dbReference type="AlphaFoldDB" id="A0A4C2A5A8"/>
<sequence length="138" mass="15768">MPFLPDSRKGRQIRANEQVIRQKIVPSTEGHSQPQCNRVSLASRKGIGHLTTGERLWRRRRVGHWKSLDGLDWIGNQQEKLLLHVRILLKVLRGLSVYYDSPTLAQCALGTANYLCHKHSGPTVVLSLRDGARRFFFT</sequence>
<gene>
    <name evidence="1" type="ORF">EVAR_67212_1</name>
</gene>
<evidence type="ECO:0000313" key="1">
    <source>
        <dbReference type="EMBL" id="GBP95268.1"/>
    </source>
</evidence>
<evidence type="ECO:0000313" key="2">
    <source>
        <dbReference type="Proteomes" id="UP000299102"/>
    </source>
</evidence>
<name>A0A4C2A5A8_EUMVA</name>
<protein>
    <submittedName>
        <fullName evidence="1">Uncharacterized protein</fullName>
    </submittedName>
</protein>
<organism evidence="1 2">
    <name type="scientific">Eumeta variegata</name>
    <name type="common">Bagworm moth</name>
    <name type="synonym">Eumeta japonica</name>
    <dbReference type="NCBI Taxonomy" id="151549"/>
    <lineage>
        <taxon>Eukaryota</taxon>
        <taxon>Metazoa</taxon>
        <taxon>Ecdysozoa</taxon>
        <taxon>Arthropoda</taxon>
        <taxon>Hexapoda</taxon>
        <taxon>Insecta</taxon>
        <taxon>Pterygota</taxon>
        <taxon>Neoptera</taxon>
        <taxon>Endopterygota</taxon>
        <taxon>Lepidoptera</taxon>
        <taxon>Glossata</taxon>
        <taxon>Ditrysia</taxon>
        <taxon>Tineoidea</taxon>
        <taxon>Psychidae</taxon>
        <taxon>Oiketicinae</taxon>
        <taxon>Eumeta</taxon>
    </lineage>
</organism>
<comment type="caution">
    <text evidence="1">The sequence shown here is derived from an EMBL/GenBank/DDBJ whole genome shotgun (WGS) entry which is preliminary data.</text>
</comment>
<keyword evidence="2" id="KW-1185">Reference proteome</keyword>
<reference evidence="1 2" key="1">
    <citation type="journal article" date="2019" name="Commun. Biol.">
        <title>The bagworm genome reveals a unique fibroin gene that provides high tensile strength.</title>
        <authorList>
            <person name="Kono N."/>
            <person name="Nakamura H."/>
            <person name="Ohtoshi R."/>
            <person name="Tomita M."/>
            <person name="Numata K."/>
            <person name="Arakawa K."/>
        </authorList>
    </citation>
    <scope>NUCLEOTIDE SEQUENCE [LARGE SCALE GENOMIC DNA]</scope>
</reference>
<dbReference type="Proteomes" id="UP000299102">
    <property type="component" value="Unassembled WGS sequence"/>
</dbReference>